<dbReference type="InterPro" id="IPR029002">
    <property type="entry name" value="PLPC/GPLD1"/>
</dbReference>
<evidence type="ECO:0000313" key="3">
    <source>
        <dbReference type="Proteomes" id="UP000482209"/>
    </source>
</evidence>
<name>A0A6L5XY51_9FIRM</name>
<organism evidence="2 3">
    <name type="scientific">Velocimicrobium porci</name>
    <dbReference type="NCBI Taxonomy" id="2606634"/>
    <lineage>
        <taxon>Bacteria</taxon>
        <taxon>Bacillati</taxon>
        <taxon>Bacillota</taxon>
        <taxon>Clostridia</taxon>
        <taxon>Lachnospirales</taxon>
        <taxon>Lachnospiraceae</taxon>
        <taxon>Velocimicrobium</taxon>
    </lineage>
</organism>
<dbReference type="Pfam" id="PF00882">
    <property type="entry name" value="Zn_dep_PLPC"/>
    <property type="match status" value="1"/>
</dbReference>
<keyword evidence="3" id="KW-1185">Reference proteome</keyword>
<reference evidence="2 3" key="1">
    <citation type="submission" date="2019-08" db="EMBL/GenBank/DDBJ databases">
        <title>In-depth cultivation of the pig gut microbiome towards novel bacterial diversity and tailored functional studies.</title>
        <authorList>
            <person name="Wylensek D."/>
            <person name="Hitch T.C.A."/>
            <person name="Clavel T."/>
        </authorList>
    </citation>
    <scope>NUCLEOTIDE SEQUENCE [LARGE SCALE GENOMIC DNA]</scope>
    <source>
        <strain evidence="2 3">WCA-693-APC-MOT-I</strain>
    </source>
</reference>
<evidence type="ECO:0000259" key="1">
    <source>
        <dbReference type="Pfam" id="PF00882"/>
    </source>
</evidence>
<proteinExistence type="predicted"/>
<dbReference type="RefSeq" id="WP_154518943.1">
    <property type="nucleotide sequence ID" value="NZ_VUMT01000008.1"/>
</dbReference>
<feature type="domain" description="Phospholipase C/D" evidence="1">
    <location>
        <begin position="9"/>
        <end position="153"/>
    </location>
</feature>
<dbReference type="Proteomes" id="UP000482209">
    <property type="component" value="Unassembled WGS sequence"/>
</dbReference>
<protein>
    <submittedName>
        <fullName evidence="2">Zinc dependent phospholipase C family protein</fullName>
    </submittedName>
</protein>
<comment type="caution">
    <text evidence="2">The sequence shown here is derived from an EMBL/GenBank/DDBJ whole genome shotgun (WGS) entry which is preliminary data.</text>
</comment>
<accession>A0A6L5XY51</accession>
<gene>
    <name evidence="2" type="ORF">FYJ58_06565</name>
</gene>
<dbReference type="AlphaFoldDB" id="A0A6L5XY51"/>
<sequence>METKDHYFLAKYMVDHIEINGIKKLAFLLGNLVPDVNPLTYLSLSEKKWFQGHSYHYRKKFLFKTIRAKRNNTFYEWYSIGKMMHYLTDSFTRPHNDRFGYKSKKHTEYESSLHQYFKNKMQNRESWFLREREKPLKRLDLWLDKIHREYLERAVSVQDDFNYILSVTMTICAGLRKRTDYKQMILVNGNG</sequence>
<evidence type="ECO:0000313" key="2">
    <source>
        <dbReference type="EMBL" id="MSS63539.1"/>
    </source>
</evidence>
<dbReference type="EMBL" id="VUMT01000008">
    <property type="protein sequence ID" value="MSS63539.1"/>
    <property type="molecule type" value="Genomic_DNA"/>
</dbReference>